<dbReference type="EMBL" id="RBLC01000001">
    <property type="protein sequence ID" value="RKS25609.1"/>
    <property type="molecule type" value="Genomic_DNA"/>
</dbReference>
<evidence type="ECO:0000313" key="2">
    <source>
        <dbReference type="Proteomes" id="UP000277579"/>
    </source>
</evidence>
<organism evidence="1 2">
    <name type="scientific">Flavobacterium endophyticum</name>
    <dbReference type="NCBI Taxonomy" id="1540163"/>
    <lineage>
        <taxon>Bacteria</taxon>
        <taxon>Pseudomonadati</taxon>
        <taxon>Bacteroidota</taxon>
        <taxon>Flavobacteriia</taxon>
        <taxon>Flavobacteriales</taxon>
        <taxon>Flavobacteriaceae</taxon>
        <taxon>Flavobacterium</taxon>
    </lineage>
</organism>
<accession>A0A495MMK0</accession>
<keyword evidence="2" id="KW-1185">Reference proteome</keyword>
<evidence type="ECO:0000313" key="1">
    <source>
        <dbReference type="EMBL" id="RKS25609.1"/>
    </source>
</evidence>
<name>A0A495MMK0_9FLAO</name>
<sequence length="52" mass="5969">MAFDLHLLADGSDRQRLLIFLQTGTRSEKRFRRGLGSAGLQKGRQHHYMALN</sequence>
<gene>
    <name evidence="1" type="ORF">CLV94_0647</name>
</gene>
<reference evidence="1 2" key="1">
    <citation type="submission" date="2018-10" db="EMBL/GenBank/DDBJ databases">
        <title>Genomic Encyclopedia of Archaeal and Bacterial Type Strains, Phase II (KMG-II): from individual species to whole genera.</title>
        <authorList>
            <person name="Goeker M."/>
        </authorList>
    </citation>
    <scope>NUCLEOTIDE SEQUENCE [LARGE SCALE GENOMIC DNA]</scope>
    <source>
        <strain evidence="1 2">DSM 29537</strain>
    </source>
</reference>
<proteinExistence type="predicted"/>
<dbReference type="AlphaFoldDB" id="A0A495MMK0"/>
<protein>
    <submittedName>
        <fullName evidence="1">Uncharacterized protein</fullName>
    </submittedName>
</protein>
<dbReference type="Proteomes" id="UP000277579">
    <property type="component" value="Unassembled WGS sequence"/>
</dbReference>
<comment type="caution">
    <text evidence="1">The sequence shown here is derived from an EMBL/GenBank/DDBJ whole genome shotgun (WGS) entry which is preliminary data.</text>
</comment>